<sequence>MIHALPEPETAWLGAFFAAPNALGWEAIVDGSAPADVIEQIRLWLQPLLKGESNVPIILPFARTVPHAVTGWYATTPGPRGGYELGEELQAWLGPTYLNVFELVPAGGKDPMAGAMRARFSGTVYRFAGSDAAANGRIAARVADYGALLRRRPAILRRSTRPVGSIRADFERALLARDETRAEELIVELRETGRLNEENLRYLDIRLKAGLGLWPQVARDHWLILTMSDLALPPQTLADIIEALFRTYVDEVEATGDFAATRQAFDQHIAKRYPRLFASRRGIRIPHVVKAFLLYELLQPRPNPQIIGDLVALLPEREHGSVLMQAAVSAANASTAPATSEANADEAFDDAQYDRAFELYLALPLSRRSITRLLSCVLFIGTEEATRRLRAAVDGADSELIATLPPPVQQRISDLRTSTPDVSETSDVNSASSPWTRWAEQLKRGTDPADAERSVQAAATSWDIAPFQESQHLSKAFADTLGNLSGEAEAVVRRSVPQIFAAFFPSAAQTAPGVKPIAAVLFVLIAMGESLSRTDLDLLAQLLNSLLSFGLSADDYVSVIADLEDVQSRVGSYTHLPWSLDVCEALAVAPCPSDAGHNARLQLFLKVLGQAQAFAHRLGPQDLLPIEFVAKDYGISHEAIVSLKRVSDEDTSRPTLPTLDGKTLGIYTLEEAAGSRAKQALEMMFPGCRVEVNSDLVCTAKLTSLARAADLFVFAWKSSSHQAFYCVKGASPSEPVWALGKGTASILRAVLDNLE</sequence>
<organism evidence="1 2">
    <name type="scientific">Microvirga aerophila</name>
    <dbReference type="NCBI Taxonomy" id="670291"/>
    <lineage>
        <taxon>Bacteria</taxon>
        <taxon>Pseudomonadati</taxon>
        <taxon>Pseudomonadota</taxon>
        <taxon>Alphaproteobacteria</taxon>
        <taxon>Hyphomicrobiales</taxon>
        <taxon>Methylobacteriaceae</taxon>
        <taxon>Microvirga</taxon>
    </lineage>
</organism>
<reference evidence="1 2" key="1">
    <citation type="submission" date="2019-07" db="EMBL/GenBank/DDBJ databases">
        <title>Whole genome shotgun sequence of Microvirga aerophila NBRC 106136.</title>
        <authorList>
            <person name="Hosoyama A."/>
            <person name="Uohara A."/>
            <person name="Ohji S."/>
            <person name="Ichikawa N."/>
        </authorList>
    </citation>
    <scope>NUCLEOTIDE SEQUENCE [LARGE SCALE GENOMIC DNA]</scope>
    <source>
        <strain evidence="1 2">NBRC 106136</strain>
    </source>
</reference>
<proteinExistence type="predicted"/>
<keyword evidence="2" id="KW-1185">Reference proteome</keyword>
<dbReference type="Proteomes" id="UP000321085">
    <property type="component" value="Unassembled WGS sequence"/>
</dbReference>
<dbReference type="OrthoDB" id="6637803at2"/>
<dbReference type="NCBIfam" id="NF041061">
    <property type="entry name" value="DpdD"/>
    <property type="match status" value="1"/>
</dbReference>
<dbReference type="InterPro" id="IPR049807">
    <property type="entry name" value="DpdD-like"/>
</dbReference>
<dbReference type="RefSeq" id="WP_114184524.1">
    <property type="nucleotide sequence ID" value="NZ_BJYU01000002.1"/>
</dbReference>
<comment type="caution">
    <text evidence="1">The sequence shown here is derived from an EMBL/GenBank/DDBJ whole genome shotgun (WGS) entry which is preliminary data.</text>
</comment>
<name>A0A512BL17_9HYPH</name>
<protein>
    <submittedName>
        <fullName evidence="1">Uncharacterized protein</fullName>
    </submittedName>
</protein>
<evidence type="ECO:0000313" key="2">
    <source>
        <dbReference type="Proteomes" id="UP000321085"/>
    </source>
</evidence>
<dbReference type="EMBL" id="BJYU01000002">
    <property type="protein sequence ID" value="GEO12623.1"/>
    <property type="molecule type" value="Genomic_DNA"/>
</dbReference>
<dbReference type="AlphaFoldDB" id="A0A512BL17"/>
<accession>A0A512BL17</accession>
<gene>
    <name evidence="1" type="ORF">MAE02_03190</name>
</gene>
<evidence type="ECO:0000313" key="1">
    <source>
        <dbReference type="EMBL" id="GEO12623.1"/>
    </source>
</evidence>